<keyword evidence="1" id="KW-0812">Transmembrane</keyword>
<feature type="transmembrane region" description="Helical" evidence="1">
    <location>
        <begin position="81"/>
        <end position="101"/>
    </location>
</feature>
<accession>A0ABS4JW59</accession>
<keyword evidence="1" id="KW-1133">Transmembrane helix</keyword>
<dbReference type="Proteomes" id="UP001519289">
    <property type="component" value="Unassembled WGS sequence"/>
</dbReference>
<keyword evidence="3" id="KW-1185">Reference proteome</keyword>
<proteinExistence type="predicted"/>
<keyword evidence="1" id="KW-0472">Membrane</keyword>
<reference evidence="2 3" key="1">
    <citation type="submission" date="2021-03" db="EMBL/GenBank/DDBJ databases">
        <title>Genomic Encyclopedia of Type Strains, Phase IV (KMG-IV): sequencing the most valuable type-strain genomes for metagenomic binning, comparative biology and taxonomic classification.</title>
        <authorList>
            <person name="Goeker M."/>
        </authorList>
    </citation>
    <scope>NUCLEOTIDE SEQUENCE [LARGE SCALE GENOMIC DNA]</scope>
    <source>
        <strain evidence="2 3">DSM 27138</strain>
    </source>
</reference>
<dbReference type="EMBL" id="JAGGLG010000015">
    <property type="protein sequence ID" value="MBP2018649.1"/>
    <property type="molecule type" value="Genomic_DNA"/>
</dbReference>
<dbReference type="RefSeq" id="WP_209466775.1">
    <property type="nucleotide sequence ID" value="NZ_JAGGLG010000015.1"/>
</dbReference>
<protein>
    <submittedName>
        <fullName evidence="2">Cation transport ATPase</fullName>
    </submittedName>
</protein>
<comment type="caution">
    <text evidence="2">The sequence shown here is derived from an EMBL/GenBank/DDBJ whole genome shotgun (WGS) entry which is preliminary data.</text>
</comment>
<organism evidence="2 3">
    <name type="scientific">Symbiobacterium terraclitae</name>
    <dbReference type="NCBI Taxonomy" id="557451"/>
    <lineage>
        <taxon>Bacteria</taxon>
        <taxon>Bacillati</taxon>
        <taxon>Bacillota</taxon>
        <taxon>Clostridia</taxon>
        <taxon>Eubacteriales</taxon>
        <taxon>Symbiobacteriaceae</taxon>
        <taxon>Symbiobacterium</taxon>
    </lineage>
</organism>
<evidence type="ECO:0000313" key="2">
    <source>
        <dbReference type="EMBL" id="MBP2018649.1"/>
    </source>
</evidence>
<name>A0ABS4JW59_9FIRM</name>
<evidence type="ECO:0000256" key="1">
    <source>
        <dbReference type="SAM" id="Phobius"/>
    </source>
</evidence>
<evidence type="ECO:0000313" key="3">
    <source>
        <dbReference type="Proteomes" id="UP001519289"/>
    </source>
</evidence>
<sequence>MSGRAPRSRTRSERLGRVVVTAVFSLPLWADLVAQALGYELFYLADPKLQAVWGTLVQLAGGLPLYGDALGELRQGRAGRAAAASLLSTLLYAGGLYAAVINVVANVYFLAAGGLMLLGHLLDYLDSRRTA</sequence>
<gene>
    <name evidence="2" type="ORF">J2Z79_002064</name>
</gene>